<dbReference type="PANTHER" id="PTHR23288:SF4">
    <property type="entry name" value="OCCLUDIN"/>
    <property type="match status" value="1"/>
</dbReference>
<evidence type="ECO:0000256" key="13">
    <source>
        <dbReference type="PIRSR" id="PIRSR005993-1"/>
    </source>
</evidence>
<evidence type="ECO:0000256" key="15">
    <source>
        <dbReference type="SAM" id="MobiDB-lite"/>
    </source>
</evidence>
<keyword evidence="7 12" id="KW-0965">Cell junction</keyword>
<organism evidence="19 20">
    <name type="scientific">Pleurodeles waltl</name>
    <name type="common">Iberian ribbed newt</name>
    <dbReference type="NCBI Taxonomy" id="8319"/>
    <lineage>
        <taxon>Eukaryota</taxon>
        <taxon>Metazoa</taxon>
        <taxon>Chordata</taxon>
        <taxon>Craniata</taxon>
        <taxon>Vertebrata</taxon>
        <taxon>Euteleostomi</taxon>
        <taxon>Amphibia</taxon>
        <taxon>Batrachia</taxon>
        <taxon>Caudata</taxon>
        <taxon>Salamandroidea</taxon>
        <taxon>Salamandridae</taxon>
        <taxon>Pleurodelinae</taxon>
        <taxon>Pleurodeles</taxon>
    </lineage>
</organism>
<dbReference type="PIRSF" id="PIRSF005993">
    <property type="entry name" value="Occludin"/>
    <property type="match status" value="1"/>
</dbReference>
<feature type="transmembrane region" description="Helical" evidence="16">
    <location>
        <begin position="68"/>
        <end position="90"/>
    </location>
</feature>
<feature type="region of interest" description="Disordered" evidence="15">
    <location>
        <begin position="1"/>
        <end position="25"/>
    </location>
</feature>
<evidence type="ECO:0000256" key="16">
    <source>
        <dbReference type="SAM" id="Phobius"/>
    </source>
</evidence>
<keyword evidence="11 13" id="KW-1015">Disulfide bond</keyword>
<dbReference type="PANTHER" id="PTHR23288">
    <property type="entry name" value="OCCLUDIN AND RNA POLYMERASE II ELONGATION FACTOR ELL"/>
    <property type="match status" value="1"/>
</dbReference>
<evidence type="ECO:0000256" key="10">
    <source>
        <dbReference type="ARBA" id="ARBA00023136"/>
    </source>
</evidence>
<keyword evidence="20" id="KW-1185">Reference proteome</keyword>
<feature type="domain" description="OCEL" evidence="18">
    <location>
        <begin position="403"/>
        <end position="511"/>
    </location>
</feature>
<keyword evidence="10 12" id="KW-0472">Membrane</keyword>
<feature type="transmembrane region" description="Helical" evidence="16">
    <location>
        <begin position="241"/>
        <end position="262"/>
    </location>
</feature>
<dbReference type="GO" id="GO:0031410">
    <property type="term" value="C:cytoplasmic vesicle"/>
    <property type="evidence" value="ECO:0007669"/>
    <property type="project" value="TreeGrafter"/>
</dbReference>
<feature type="compositionally biased region" description="Polar residues" evidence="15">
    <location>
        <begin position="350"/>
        <end position="365"/>
    </location>
</feature>
<dbReference type="Proteomes" id="UP001066276">
    <property type="component" value="Chromosome 1_2"/>
</dbReference>
<dbReference type="PRINTS" id="PR01258">
    <property type="entry name" value="OCCLUDIN"/>
</dbReference>
<evidence type="ECO:0000256" key="14">
    <source>
        <dbReference type="PROSITE-ProRule" id="PRU01324"/>
    </source>
</evidence>
<reference evidence="19" key="1">
    <citation type="journal article" date="2022" name="bioRxiv">
        <title>Sequencing and chromosome-scale assembly of the giantPleurodeles waltlgenome.</title>
        <authorList>
            <person name="Brown T."/>
            <person name="Elewa A."/>
            <person name="Iarovenko S."/>
            <person name="Subramanian E."/>
            <person name="Araus A.J."/>
            <person name="Petzold A."/>
            <person name="Susuki M."/>
            <person name="Suzuki K.-i.T."/>
            <person name="Hayashi T."/>
            <person name="Toyoda A."/>
            <person name="Oliveira C."/>
            <person name="Osipova E."/>
            <person name="Leigh N.D."/>
            <person name="Simon A."/>
            <person name="Yun M.H."/>
        </authorList>
    </citation>
    <scope>NUCLEOTIDE SEQUENCE</scope>
    <source>
        <strain evidence="19">20211129_DDA</strain>
        <tissue evidence="19">Liver</tissue>
    </source>
</reference>
<dbReference type="PROSITE" id="PS51980">
    <property type="entry name" value="OCEL"/>
    <property type="match status" value="1"/>
</dbReference>
<keyword evidence="6 12" id="KW-0812">Transmembrane</keyword>
<evidence type="ECO:0000256" key="4">
    <source>
        <dbReference type="ARBA" id="ARBA00022475"/>
    </source>
</evidence>
<keyword evidence="9" id="KW-0175">Coiled coil</keyword>
<evidence type="ECO:0000313" key="20">
    <source>
        <dbReference type="Proteomes" id="UP001066276"/>
    </source>
</evidence>
<feature type="compositionally biased region" description="Acidic residues" evidence="15">
    <location>
        <begin position="397"/>
        <end position="406"/>
    </location>
</feature>
<evidence type="ECO:0000313" key="19">
    <source>
        <dbReference type="EMBL" id="KAJ1209041.1"/>
    </source>
</evidence>
<gene>
    <name evidence="19" type="ORF">NDU88_004420</name>
</gene>
<feature type="transmembrane region" description="Helical" evidence="16">
    <location>
        <begin position="137"/>
        <end position="156"/>
    </location>
</feature>
<sequence length="511" mass="57637">MSSRPFESPPPYRPDEYNPSQYIPTSNYAPSRDVYMGELRSQPAYSYYPEDEVHHFYKWTSPPGIIRIMSIFIVVLSIGIFACVASTLAWDMDFAGSGMGGFPAYAGSSSFGSGSSNYGYNFAYGGNYTDPRAAKGFMIAMAAFCFLCGMVVFIMTVTRTNSSRSRKFYLIVIVVSAVLGALVFIATIVYIIGVNPTAQASGSVFYTQIVTICSQYYAPTNTGVFVNQYLYHYCVVEPQEAIAIVMGFLIVVAFALIIFFAVKTRRTVNKFGKPNILWEKERFLEEGAPNVEDWVKNVTDDPEPIPPMSDYGDPVKGSVQNYNPTNGVMAYPSPYKSQPTSEVMYPVKSVGQTPPHQHNSSGSDTTTKKSEQKPRPGRPRKNDKSYYEPDYNTGGESCDELDEDWDSLYPPISSDQQRQEYKREFDADLQEYKRLQLDLEEISKAIAQLERELDEHPENTKEYRAAAAEFNQLKEVKASADYRNKKKRCKELKNKLAHIKRMVSDYDSNKV</sequence>
<evidence type="ECO:0000256" key="1">
    <source>
        <dbReference type="ARBA" id="ARBA00009171"/>
    </source>
</evidence>
<name>A0AAV7W8Z1_PLEWA</name>
<evidence type="ECO:0000259" key="18">
    <source>
        <dbReference type="PROSITE" id="PS51980"/>
    </source>
</evidence>
<dbReference type="EMBL" id="JANPWB010000002">
    <property type="protein sequence ID" value="KAJ1209041.1"/>
    <property type="molecule type" value="Genomic_DNA"/>
</dbReference>
<dbReference type="Gene3D" id="6.10.140.340">
    <property type="match status" value="1"/>
</dbReference>
<evidence type="ECO:0000259" key="17">
    <source>
        <dbReference type="PROSITE" id="PS51225"/>
    </source>
</evidence>
<evidence type="ECO:0000256" key="7">
    <source>
        <dbReference type="ARBA" id="ARBA00022949"/>
    </source>
</evidence>
<dbReference type="GO" id="GO:0005923">
    <property type="term" value="C:bicellular tight junction"/>
    <property type="evidence" value="ECO:0007669"/>
    <property type="project" value="UniProtKB-SubCell"/>
</dbReference>
<comment type="similarity">
    <text evidence="1 12 14">Belongs to the ELL/occludin family.</text>
</comment>
<dbReference type="InterPro" id="IPR031176">
    <property type="entry name" value="ELL/occludin"/>
</dbReference>
<accession>A0AAV7W8Z1</accession>
<comment type="function">
    <text evidence="12">May play a role in the formation and regulation of the tight junction (TJ) paracellular permeability barrier.</text>
</comment>
<feature type="transmembrane region" description="Helical" evidence="16">
    <location>
        <begin position="168"/>
        <end position="192"/>
    </location>
</feature>
<dbReference type="InterPro" id="IPR002958">
    <property type="entry name" value="Occludin"/>
</dbReference>
<evidence type="ECO:0000256" key="11">
    <source>
        <dbReference type="ARBA" id="ARBA00023157"/>
    </source>
</evidence>
<evidence type="ECO:0000256" key="12">
    <source>
        <dbReference type="PIRNR" id="PIRNR005993"/>
    </source>
</evidence>
<feature type="domain" description="MARVEL" evidence="17">
    <location>
        <begin position="61"/>
        <end position="266"/>
    </location>
</feature>
<evidence type="ECO:0000256" key="5">
    <source>
        <dbReference type="ARBA" id="ARBA00022553"/>
    </source>
</evidence>
<comment type="caution">
    <text evidence="19">The sequence shown here is derived from an EMBL/GenBank/DDBJ whole genome shotgun (WGS) entry which is preliminary data.</text>
</comment>
<evidence type="ECO:0000256" key="8">
    <source>
        <dbReference type="ARBA" id="ARBA00022989"/>
    </source>
</evidence>
<comment type="subcellular location">
    <subcellularLocation>
        <location evidence="12">Cell membrane</location>
        <topology evidence="12">Multi-pass membrane protein</topology>
    </subcellularLocation>
    <subcellularLocation>
        <location evidence="12">Cell junction</location>
        <location evidence="12">Tight junction</location>
    </subcellularLocation>
</comment>
<keyword evidence="5" id="KW-0597">Phosphoprotein</keyword>
<feature type="disulfide bond" evidence="13">
    <location>
        <begin position="213"/>
        <end position="234"/>
    </location>
</feature>
<feature type="region of interest" description="Disordered" evidence="15">
    <location>
        <begin position="347"/>
        <end position="421"/>
    </location>
</feature>
<dbReference type="Pfam" id="PF01284">
    <property type="entry name" value="MARVEL"/>
    <property type="match status" value="1"/>
</dbReference>
<keyword evidence="8 16" id="KW-1133">Transmembrane helix</keyword>
<dbReference type="PROSITE" id="PS51225">
    <property type="entry name" value="MARVEL"/>
    <property type="match status" value="1"/>
</dbReference>
<dbReference type="AlphaFoldDB" id="A0AAV7W8Z1"/>
<feature type="compositionally biased region" description="Basic and acidic residues" evidence="15">
    <location>
        <begin position="366"/>
        <end position="387"/>
    </location>
</feature>
<dbReference type="InterPro" id="IPR008253">
    <property type="entry name" value="Marvel"/>
</dbReference>
<proteinExistence type="inferred from homology"/>
<dbReference type="GO" id="GO:0070830">
    <property type="term" value="P:bicellular tight junction assembly"/>
    <property type="evidence" value="ECO:0007669"/>
    <property type="project" value="InterPro"/>
</dbReference>
<dbReference type="Pfam" id="PF07303">
    <property type="entry name" value="Occludin_ELL"/>
    <property type="match status" value="1"/>
</dbReference>
<keyword evidence="3 12" id="KW-0796">Tight junction</keyword>
<evidence type="ECO:0000256" key="2">
    <source>
        <dbReference type="ARBA" id="ARBA00016772"/>
    </source>
</evidence>
<dbReference type="SUPFAM" id="SSF144292">
    <property type="entry name" value="occludin/ELL-like"/>
    <property type="match status" value="1"/>
</dbReference>
<dbReference type="GO" id="GO:0016324">
    <property type="term" value="C:apical plasma membrane"/>
    <property type="evidence" value="ECO:0007669"/>
    <property type="project" value="TreeGrafter"/>
</dbReference>
<dbReference type="InterPro" id="IPR010844">
    <property type="entry name" value="Occludin_ELL"/>
</dbReference>
<evidence type="ECO:0000256" key="3">
    <source>
        <dbReference type="ARBA" id="ARBA00022427"/>
    </source>
</evidence>
<keyword evidence="4" id="KW-1003">Cell membrane</keyword>
<protein>
    <recommendedName>
        <fullName evidence="2 12">Occludin</fullName>
    </recommendedName>
</protein>
<evidence type="ECO:0000256" key="6">
    <source>
        <dbReference type="ARBA" id="ARBA00022692"/>
    </source>
</evidence>
<evidence type="ECO:0000256" key="9">
    <source>
        <dbReference type="ARBA" id="ARBA00023054"/>
    </source>
</evidence>